<evidence type="ECO:0000256" key="19">
    <source>
        <dbReference type="PROSITE-ProRule" id="PRU10141"/>
    </source>
</evidence>
<evidence type="ECO:0000256" key="4">
    <source>
        <dbReference type="ARBA" id="ARBA00022679"/>
    </source>
</evidence>
<evidence type="ECO:0000313" key="24">
    <source>
        <dbReference type="Proteomes" id="UP001642360"/>
    </source>
</evidence>
<evidence type="ECO:0000259" key="22">
    <source>
        <dbReference type="PROSITE" id="PS50927"/>
    </source>
</evidence>
<dbReference type="InterPro" id="IPR017441">
    <property type="entry name" value="Protein_kinase_ATP_BS"/>
</dbReference>
<dbReference type="PROSITE" id="PS00107">
    <property type="entry name" value="PROTEIN_KINASE_ATP"/>
    <property type="match status" value="1"/>
</dbReference>
<dbReference type="InterPro" id="IPR008271">
    <property type="entry name" value="Ser/Thr_kinase_AS"/>
</dbReference>
<dbReference type="GO" id="GO:0016020">
    <property type="term" value="C:membrane"/>
    <property type="evidence" value="ECO:0007669"/>
    <property type="project" value="UniProtKB-SubCell"/>
</dbReference>
<dbReference type="SMART" id="SM00220">
    <property type="entry name" value="S_TKc"/>
    <property type="match status" value="1"/>
</dbReference>
<dbReference type="FunFam" id="3.30.200.20:FF:000059">
    <property type="entry name" value="S-receptor-like serine/threonine-protein kinase"/>
    <property type="match status" value="1"/>
</dbReference>
<dbReference type="InterPro" id="IPR051343">
    <property type="entry name" value="G-type_lectin_kinases/EP1-like"/>
</dbReference>
<feature type="domain" description="Bulb-type lectin" evidence="22">
    <location>
        <begin position="124"/>
        <end position="246"/>
    </location>
</feature>
<dbReference type="PROSITE" id="PS00108">
    <property type="entry name" value="PROTEIN_KINASE_ST"/>
    <property type="match status" value="1"/>
</dbReference>
<keyword evidence="2 18" id="KW-0723">Serine/threonine-protein kinase</keyword>
<dbReference type="PROSITE" id="PS50927">
    <property type="entry name" value="BULB_LECTIN"/>
    <property type="match status" value="1"/>
</dbReference>
<keyword evidence="4 18" id="KW-0808">Transferase</keyword>
<feature type="domain" description="Protein kinase" evidence="21">
    <location>
        <begin position="621"/>
        <end position="897"/>
    </location>
</feature>
<evidence type="ECO:0000256" key="5">
    <source>
        <dbReference type="ARBA" id="ARBA00022692"/>
    </source>
</evidence>
<dbReference type="SUPFAM" id="SSF51110">
    <property type="entry name" value="alpha-D-mannose-specific plant lectins"/>
    <property type="match status" value="1"/>
</dbReference>
<keyword evidence="10 18" id="KW-0067">ATP-binding</keyword>
<evidence type="ECO:0000256" key="15">
    <source>
        <dbReference type="ARBA" id="ARBA00023180"/>
    </source>
</evidence>
<dbReference type="Gene3D" id="1.10.510.10">
    <property type="entry name" value="Transferase(Phosphotransferase) domain 1"/>
    <property type="match status" value="1"/>
</dbReference>
<name>A0ABC8R9U9_9AQUA</name>
<dbReference type="InterPro" id="IPR011009">
    <property type="entry name" value="Kinase-like_dom_sf"/>
</dbReference>
<keyword evidence="3" id="KW-0245">EGF-like domain</keyword>
<comment type="similarity">
    <text evidence="18">Belongs to the protein kinase superfamily. Ser/Thr protein kinase family.</text>
</comment>
<dbReference type="Gene3D" id="3.30.200.20">
    <property type="entry name" value="Phosphorylase Kinase, domain 1"/>
    <property type="match status" value="1"/>
</dbReference>
<dbReference type="SMART" id="SM00108">
    <property type="entry name" value="B_lectin"/>
    <property type="match status" value="1"/>
</dbReference>
<dbReference type="CDD" id="cd14066">
    <property type="entry name" value="STKc_IRAK"/>
    <property type="match status" value="1"/>
</dbReference>
<dbReference type="SUPFAM" id="SSF56112">
    <property type="entry name" value="Protein kinase-like (PK-like)"/>
    <property type="match status" value="1"/>
</dbReference>
<dbReference type="PROSITE" id="PS50011">
    <property type="entry name" value="PROTEIN_KINASE_DOM"/>
    <property type="match status" value="1"/>
</dbReference>
<keyword evidence="7" id="KW-0430">Lectin</keyword>
<evidence type="ECO:0000256" key="16">
    <source>
        <dbReference type="ARBA" id="ARBA00047899"/>
    </source>
</evidence>
<keyword evidence="13" id="KW-1015">Disulfide bond</keyword>
<keyword evidence="11 20" id="KW-1133">Transmembrane helix</keyword>
<dbReference type="GO" id="GO:0005524">
    <property type="term" value="F:ATP binding"/>
    <property type="evidence" value="ECO:0007669"/>
    <property type="project" value="UniProtKB-UniRule"/>
</dbReference>
<dbReference type="Gene3D" id="2.90.10.10">
    <property type="entry name" value="Bulb-type lectin domain"/>
    <property type="match status" value="2"/>
</dbReference>
<dbReference type="Proteomes" id="UP001642360">
    <property type="component" value="Unassembled WGS sequence"/>
</dbReference>
<keyword evidence="8 18" id="KW-0547">Nucleotide-binding</keyword>
<dbReference type="InterPro" id="IPR036426">
    <property type="entry name" value="Bulb-type_lectin_dom_sf"/>
</dbReference>
<evidence type="ECO:0000256" key="10">
    <source>
        <dbReference type="ARBA" id="ARBA00022840"/>
    </source>
</evidence>
<reference evidence="23 24" key="1">
    <citation type="submission" date="2024-02" db="EMBL/GenBank/DDBJ databases">
        <authorList>
            <person name="Vignale AGUSTIN F."/>
            <person name="Sosa J E."/>
            <person name="Modenutti C."/>
        </authorList>
    </citation>
    <scope>NUCLEOTIDE SEQUENCE [LARGE SCALE GENOMIC DNA]</scope>
</reference>
<protein>
    <recommendedName>
        <fullName evidence="18">Receptor-like serine/threonine-protein kinase</fullName>
        <ecNumber evidence="18">2.7.11.1</ecNumber>
    </recommendedName>
</protein>
<feature type="transmembrane region" description="Helical" evidence="20">
    <location>
        <begin position="558"/>
        <end position="586"/>
    </location>
</feature>
<dbReference type="InterPro" id="IPR024171">
    <property type="entry name" value="SRK-like_kinase"/>
</dbReference>
<evidence type="ECO:0000256" key="9">
    <source>
        <dbReference type="ARBA" id="ARBA00022777"/>
    </source>
</evidence>
<gene>
    <name evidence="23" type="ORF">ILEXP_LOCUS7784</name>
</gene>
<keyword evidence="9 18" id="KW-0418">Kinase</keyword>
<comment type="catalytic activity">
    <reaction evidence="17 18">
        <text>L-seryl-[protein] + ATP = O-phospho-L-seryl-[protein] + ADP + H(+)</text>
        <dbReference type="Rhea" id="RHEA:17989"/>
        <dbReference type="Rhea" id="RHEA-COMP:9863"/>
        <dbReference type="Rhea" id="RHEA-COMP:11604"/>
        <dbReference type="ChEBI" id="CHEBI:15378"/>
        <dbReference type="ChEBI" id="CHEBI:29999"/>
        <dbReference type="ChEBI" id="CHEBI:30616"/>
        <dbReference type="ChEBI" id="CHEBI:83421"/>
        <dbReference type="ChEBI" id="CHEBI:456216"/>
        <dbReference type="EC" id="2.7.11.1"/>
    </reaction>
</comment>
<evidence type="ECO:0000259" key="21">
    <source>
        <dbReference type="PROSITE" id="PS50011"/>
    </source>
</evidence>
<comment type="caution">
    <text evidence="23">The sequence shown here is derived from an EMBL/GenBank/DDBJ whole genome shotgun (WGS) entry which is preliminary data.</text>
</comment>
<dbReference type="EC" id="2.7.11.1" evidence="18"/>
<evidence type="ECO:0000256" key="20">
    <source>
        <dbReference type="SAM" id="Phobius"/>
    </source>
</evidence>
<organism evidence="23 24">
    <name type="scientific">Ilex paraguariensis</name>
    <name type="common">yerba mate</name>
    <dbReference type="NCBI Taxonomy" id="185542"/>
    <lineage>
        <taxon>Eukaryota</taxon>
        <taxon>Viridiplantae</taxon>
        <taxon>Streptophyta</taxon>
        <taxon>Embryophyta</taxon>
        <taxon>Tracheophyta</taxon>
        <taxon>Spermatophyta</taxon>
        <taxon>Magnoliopsida</taxon>
        <taxon>eudicotyledons</taxon>
        <taxon>Gunneridae</taxon>
        <taxon>Pentapetalae</taxon>
        <taxon>asterids</taxon>
        <taxon>campanulids</taxon>
        <taxon>Aquifoliales</taxon>
        <taxon>Aquifoliaceae</taxon>
        <taxon>Ilex</taxon>
    </lineage>
</organism>
<evidence type="ECO:0000256" key="1">
    <source>
        <dbReference type="ARBA" id="ARBA00004479"/>
    </source>
</evidence>
<evidence type="ECO:0000256" key="3">
    <source>
        <dbReference type="ARBA" id="ARBA00022536"/>
    </source>
</evidence>
<evidence type="ECO:0000256" key="6">
    <source>
        <dbReference type="ARBA" id="ARBA00022729"/>
    </source>
</evidence>
<evidence type="ECO:0000256" key="14">
    <source>
        <dbReference type="ARBA" id="ARBA00023170"/>
    </source>
</evidence>
<feature type="binding site" evidence="19">
    <location>
        <position position="653"/>
    </location>
    <ligand>
        <name>ATP</name>
        <dbReference type="ChEBI" id="CHEBI:30616"/>
    </ligand>
</feature>
<dbReference type="AlphaFoldDB" id="A0ABC8R9U9"/>
<keyword evidence="6" id="KW-0732">Signal</keyword>
<proteinExistence type="inferred from homology"/>
<evidence type="ECO:0000256" key="11">
    <source>
        <dbReference type="ARBA" id="ARBA00022989"/>
    </source>
</evidence>
<dbReference type="PIRSF" id="PIRSF000641">
    <property type="entry name" value="SRK"/>
    <property type="match status" value="1"/>
</dbReference>
<dbReference type="InterPro" id="IPR000719">
    <property type="entry name" value="Prot_kinase_dom"/>
</dbReference>
<comment type="catalytic activity">
    <reaction evidence="16 18">
        <text>L-threonyl-[protein] + ATP = O-phospho-L-threonyl-[protein] + ADP + H(+)</text>
        <dbReference type="Rhea" id="RHEA:46608"/>
        <dbReference type="Rhea" id="RHEA-COMP:11060"/>
        <dbReference type="Rhea" id="RHEA-COMP:11605"/>
        <dbReference type="ChEBI" id="CHEBI:15378"/>
        <dbReference type="ChEBI" id="CHEBI:30013"/>
        <dbReference type="ChEBI" id="CHEBI:30616"/>
        <dbReference type="ChEBI" id="CHEBI:61977"/>
        <dbReference type="ChEBI" id="CHEBI:456216"/>
        <dbReference type="EC" id="2.7.11.1"/>
    </reaction>
</comment>
<dbReference type="Pfam" id="PF00069">
    <property type="entry name" value="Pkinase"/>
    <property type="match status" value="1"/>
</dbReference>
<dbReference type="FunFam" id="2.90.10.10:FF:000013">
    <property type="entry name" value="G-type lectin S-receptor-like serine/threonine-protein kinase LECRK1"/>
    <property type="match status" value="1"/>
</dbReference>
<dbReference type="GO" id="GO:0030246">
    <property type="term" value="F:carbohydrate binding"/>
    <property type="evidence" value="ECO:0007669"/>
    <property type="project" value="UniProtKB-KW"/>
</dbReference>
<evidence type="ECO:0000313" key="23">
    <source>
        <dbReference type="EMBL" id="CAK9140340.1"/>
    </source>
</evidence>
<keyword evidence="5 20" id="KW-0812">Transmembrane</keyword>
<evidence type="ECO:0000256" key="17">
    <source>
        <dbReference type="ARBA" id="ARBA00048679"/>
    </source>
</evidence>
<dbReference type="EMBL" id="CAUOFW020001036">
    <property type="protein sequence ID" value="CAK9140340.1"/>
    <property type="molecule type" value="Genomic_DNA"/>
</dbReference>
<accession>A0ABC8R9U9</accession>
<dbReference type="FunFam" id="1.10.510.10:FF:000237">
    <property type="entry name" value="G-type lectin S-receptor-like serine/threonine-protein kinase"/>
    <property type="match status" value="1"/>
</dbReference>
<dbReference type="Pfam" id="PF01453">
    <property type="entry name" value="B_lectin"/>
    <property type="match status" value="1"/>
</dbReference>
<dbReference type="InterPro" id="IPR001480">
    <property type="entry name" value="Bulb-type_lectin_dom"/>
</dbReference>
<keyword evidence="24" id="KW-1185">Reference proteome</keyword>
<dbReference type="PANTHER" id="PTHR47976">
    <property type="entry name" value="G-TYPE LECTIN S-RECEPTOR-LIKE SERINE/THREONINE-PROTEIN KINASE SD2-5"/>
    <property type="match status" value="1"/>
</dbReference>
<evidence type="ECO:0000256" key="18">
    <source>
        <dbReference type="PIRNR" id="PIRNR000641"/>
    </source>
</evidence>
<evidence type="ECO:0000256" key="13">
    <source>
        <dbReference type="ARBA" id="ARBA00023157"/>
    </source>
</evidence>
<evidence type="ECO:0000256" key="2">
    <source>
        <dbReference type="ARBA" id="ARBA00022527"/>
    </source>
</evidence>
<sequence length="911" mass="101477">MEVQAEFMESSMAGSTLLSTPEGEVNSLMQQVTDDYGLEPAAIGSEDQIVDAVGITEEVLAFARNIAHHLETCLDFPLLEEEDINVVTLVILKLLACNYYQAKEATELALKDKKQLMVASNEAYENISLGSSIKASERSSSWQSPLGDFAFGFRRIENQNLFLLAIWFDKIPNKTLVWFANGDNPAPEGSKIDLTLDGQLILSDPQGVVVWKPQPFPGRVDYAAMMDTGNFVLAGNSSEPSGYLWESFKHPTDTILPTQVLETGGMLSSRQKESNYSKGRFQLRLLPDGNLVLNTIALPTEYAYEAYYISDTFGGSVPMNSGYLVVFNQTGYIYIVRRNGDIKNLTSGDIVPTKEFYHRAILEYDGVFTQYAHRKAPRSGSLDETWSRVWSIPNDICSDIRGERGGGTCGFNSYCILGANGRPVCECLPGFSFVDPNNKFNGCNQDKVQQCEQNASNNPRDLYEMRVLSNTFWPNSANFEMLPFNEDKCTSSCLDDCNCVVAVIAEGICHKKKLPLSNGRVNRNRSGKALIKLLKSEVSPGNTCFPEAGKGKKDQATLILVGSLLLGGSVFLNFLLIPLIAIVAFSSYHKIQKLNRVSSLSTIIETNLRAFTFEDLRLATEGFKEELGRGAFGTVYKGVLASTSTSSTIVAVKQLNKLVQESEKEFKTEITAIAKTHHKNLVRLLGFCEEGPHRLLVYEFMSNGTLASFLFGNSTPDWDKRTQMALGIAKGIMYLHEECSTQIIHCDIKPQNILLDDSFTARISDFGLAKLLMNDQTRTNTAIRGTKGYVAPEWFRSTPINAKVDVYSYGVLLLEIICCRKNVEMEKENEEEAILIDWAYDCYKLQRLDKLVENDEEARNDMRRLARLVMVAIWCIQEDPSLRPSMKKVIQMIEGVVEVSAPPCPSPFSSN</sequence>
<keyword evidence="14" id="KW-0675">Receptor</keyword>
<evidence type="ECO:0000256" key="12">
    <source>
        <dbReference type="ARBA" id="ARBA00023136"/>
    </source>
</evidence>
<dbReference type="GO" id="GO:0004674">
    <property type="term" value="F:protein serine/threonine kinase activity"/>
    <property type="evidence" value="ECO:0007669"/>
    <property type="project" value="UniProtKB-KW"/>
</dbReference>
<evidence type="ECO:0000256" key="7">
    <source>
        <dbReference type="ARBA" id="ARBA00022734"/>
    </source>
</evidence>
<comment type="subcellular location">
    <subcellularLocation>
        <location evidence="1">Membrane</location>
        <topology evidence="1">Single-pass type I membrane protein</topology>
    </subcellularLocation>
</comment>
<keyword evidence="15" id="KW-0325">Glycoprotein</keyword>
<dbReference type="PANTHER" id="PTHR47976:SF116">
    <property type="entry name" value="RECEPTOR-LIKE SERINE_THREONINE-PROTEIN KINASE"/>
    <property type="match status" value="1"/>
</dbReference>
<keyword evidence="12 20" id="KW-0472">Membrane</keyword>
<evidence type="ECO:0000256" key="8">
    <source>
        <dbReference type="ARBA" id="ARBA00022741"/>
    </source>
</evidence>